<evidence type="ECO:0000259" key="4">
    <source>
        <dbReference type="Pfam" id="PF12770"/>
    </source>
</evidence>
<evidence type="ECO:0000256" key="2">
    <source>
        <dbReference type="SAM" id="MobiDB-lite"/>
    </source>
</evidence>
<reference evidence="5 6" key="1">
    <citation type="submission" date="2021-08" db="EMBL/GenBank/DDBJ databases">
        <title>Draft genome sequence of Spirulina subsalsa with high tolerance to salinity and hype-accumulation of phycocyanin.</title>
        <authorList>
            <person name="Pei H."/>
            <person name="Jiang L."/>
        </authorList>
    </citation>
    <scope>NUCLEOTIDE SEQUENCE [LARGE SCALE GENOMIC DNA]</scope>
    <source>
        <strain evidence="5 6">FACHB-351</strain>
    </source>
</reference>
<accession>A0ABT3L104</accession>
<gene>
    <name evidence="5" type="ORF">K4A83_02515</name>
</gene>
<dbReference type="SUPFAM" id="SSF48452">
    <property type="entry name" value="TPR-like"/>
    <property type="match status" value="1"/>
</dbReference>
<dbReference type="Gene3D" id="1.25.40.10">
    <property type="entry name" value="Tetratricopeptide repeat domain"/>
    <property type="match status" value="1"/>
</dbReference>
<name>A0ABT3L104_9CYAN</name>
<organism evidence="5 6">
    <name type="scientific">Spirulina subsalsa FACHB-351</name>
    <dbReference type="NCBI Taxonomy" id="234711"/>
    <lineage>
        <taxon>Bacteria</taxon>
        <taxon>Bacillati</taxon>
        <taxon>Cyanobacteriota</taxon>
        <taxon>Cyanophyceae</taxon>
        <taxon>Spirulinales</taxon>
        <taxon>Spirulinaceae</taxon>
        <taxon>Spirulina</taxon>
    </lineage>
</organism>
<keyword evidence="1" id="KW-0802">TPR repeat</keyword>
<feature type="compositionally biased region" description="Pro residues" evidence="2">
    <location>
        <begin position="498"/>
        <end position="515"/>
    </location>
</feature>
<evidence type="ECO:0000256" key="3">
    <source>
        <dbReference type="SAM" id="Phobius"/>
    </source>
</evidence>
<feature type="domain" description="CHAT" evidence="4">
    <location>
        <begin position="89"/>
        <end position="385"/>
    </location>
</feature>
<sequence>MFQEFQLSVTPLGQDHYLVRTEQVASGVPLAEEQVYWSVEDWLQQAGQLMDDPMFRLFQDQDSLATEFLFITGQLPAGATEEVSPSLVELGQQLYDALLQGSLRDSWMMAQAIAHNQRSVLRFRLGLKGSRLLRLPWEVLHGGSRDTGGVFRPLSTGPDIAFSRYQIGTALGSDRFSFPQKPRQPLRVLMAIASPEDQDSLALHQEALQLQAELQPPDPDLPPNIELTLLEQPGRAELTQALEQGNYQVFHYAGHSNLGESGGDVYLVSRTTGLTEKLYGQDLAGLLVNNGIQLAVFNSCRGTDTALNPKDDNQTNLAQALVNRGIPAVLAMAERIPDEVALTFTRLFYRNLDQGYPIDLSLSRARQGLISAYGSNQLYWALPVLYLHPEFNGVLIPSPALPDPFDLEDPDDLPLGFLTGDEEEMDGDSYLEDDPYLEDLDPLETEEEDEEFLADLVATARITSREEEDDFLRPAKAESDEEDLSFIQDVLSETPSVVTPPSPVTPPPRETPDSPPQRSFSLAGLWGGMLAMVLMFGGVVWIWGRIYYPSFFSNPLDALLTRDDPVDLDRLDLTAVSTEQLTSFAIEQFNRGEIGKGAIAVETLLDRNVLSHGASVLAGVKPEQRDAPEILFLLGRLAWQSVQIGDSRYSVSDARRYWSTAIEKAPQRVEYYNALGFAYYAEGNYDQANQTWYDALELLDPQMVGSVDETGDRTTLNTYAGLALGLQKLAENQTGDARTTLLNKAYKLRQTVMNQDPLGFQVTRLAQDWLWTESAIADWQSLASLD</sequence>
<dbReference type="Pfam" id="PF12770">
    <property type="entry name" value="CHAT"/>
    <property type="match status" value="1"/>
</dbReference>
<keyword evidence="3" id="KW-0812">Transmembrane</keyword>
<feature type="repeat" description="TPR" evidence="1">
    <location>
        <begin position="669"/>
        <end position="702"/>
    </location>
</feature>
<dbReference type="InterPro" id="IPR024983">
    <property type="entry name" value="CHAT_dom"/>
</dbReference>
<keyword evidence="3" id="KW-0472">Membrane</keyword>
<dbReference type="InterPro" id="IPR019734">
    <property type="entry name" value="TPR_rpt"/>
</dbReference>
<dbReference type="PROSITE" id="PS50005">
    <property type="entry name" value="TPR"/>
    <property type="match status" value="1"/>
</dbReference>
<dbReference type="InterPro" id="IPR011990">
    <property type="entry name" value="TPR-like_helical_dom_sf"/>
</dbReference>
<feature type="transmembrane region" description="Helical" evidence="3">
    <location>
        <begin position="520"/>
        <end position="543"/>
    </location>
</feature>
<comment type="caution">
    <text evidence="5">The sequence shown here is derived from an EMBL/GenBank/DDBJ whole genome shotgun (WGS) entry which is preliminary data.</text>
</comment>
<proteinExistence type="predicted"/>
<keyword evidence="3" id="KW-1133">Transmembrane helix</keyword>
<evidence type="ECO:0000313" key="5">
    <source>
        <dbReference type="EMBL" id="MCW6035147.1"/>
    </source>
</evidence>
<feature type="region of interest" description="Disordered" evidence="2">
    <location>
        <begin position="492"/>
        <end position="517"/>
    </location>
</feature>
<evidence type="ECO:0000256" key="1">
    <source>
        <dbReference type="PROSITE-ProRule" id="PRU00339"/>
    </source>
</evidence>
<evidence type="ECO:0000313" key="6">
    <source>
        <dbReference type="Proteomes" id="UP001526426"/>
    </source>
</evidence>
<keyword evidence="6" id="KW-1185">Reference proteome</keyword>
<dbReference type="Proteomes" id="UP001526426">
    <property type="component" value="Unassembled WGS sequence"/>
</dbReference>
<dbReference type="EMBL" id="JAIHOM010000008">
    <property type="protein sequence ID" value="MCW6035147.1"/>
    <property type="molecule type" value="Genomic_DNA"/>
</dbReference>
<protein>
    <submittedName>
        <fullName evidence="5">CHAT domain-containing protein</fullName>
    </submittedName>
</protein>
<dbReference type="RefSeq" id="WP_265262812.1">
    <property type="nucleotide sequence ID" value="NZ_JAIHOM010000008.1"/>
</dbReference>